<dbReference type="PANTHER" id="PTHR43031:SF7">
    <property type="entry name" value="NITRIC OXIDE REDUCTASE FLRD-NAD(+) REDUCTASE"/>
    <property type="match status" value="1"/>
</dbReference>
<proteinExistence type="predicted"/>
<dbReference type="OrthoDB" id="9789585at2"/>
<keyword evidence="2" id="KW-0670">Pyruvate</keyword>
<dbReference type="AlphaFoldDB" id="A0A4V2F3B9"/>
<dbReference type="Proteomes" id="UP000292445">
    <property type="component" value="Unassembled WGS sequence"/>
</dbReference>
<feature type="domain" description="Rhodanese" evidence="1">
    <location>
        <begin position="30"/>
        <end position="120"/>
    </location>
</feature>
<evidence type="ECO:0000313" key="2">
    <source>
        <dbReference type="EMBL" id="RZS81854.1"/>
    </source>
</evidence>
<dbReference type="PANTHER" id="PTHR43031">
    <property type="entry name" value="FAD-DEPENDENT OXIDOREDUCTASE"/>
    <property type="match status" value="1"/>
</dbReference>
<dbReference type="Gene3D" id="3.40.250.10">
    <property type="entry name" value="Rhodanese-like domain"/>
    <property type="match status" value="4"/>
</dbReference>
<accession>A0A4V2F3B9</accession>
<feature type="domain" description="Rhodanese" evidence="1">
    <location>
        <begin position="153"/>
        <end position="244"/>
    </location>
</feature>
<protein>
    <submittedName>
        <fullName evidence="2">3-mercaptopyruvate sulfurtransferase SseA</fullName>
    </submittedName>
</protein>
<evidence type="ECO:0000313" key="3">
    <source>
        <dbReference type="Proteomes" id="UP000292445"/>
    </source>
</evidence>
<organism evidence="2 3">
    <name type="scientific">Pigmentiphaga kullae</name>
    <dbReference type="NCBI Taxonomy" id="151784"/>
    <lineage>
        <taxon>Bacteria</taxon>
        <taxon>Pseudomonadati</taxon>
        <taxon>Pseudomonadota</taxon>
        <taxon>Betaproteobacteria</taxon>
        <taxon>Burkholderiales</taxon>
        <taxon>Alcaligenaceae</taxon>
        <taxon>Pigmentiphaga</taxon>
    </lineage>
</organism>
<keyword evidence="2" id="KW-0808">Transferase</keyword>
<name>A0A4V2F3B9_9BURK</name>
<dbReference type="EMBL" id="SGXC01000002">
    <property type="protein sequence ID" value="RZS81854.1"/>
    <property type="molecule type" value="Genomic_DNA"/>
</dbReference>
<comment type="caution">
    <text evidence="2">The sequence shown here is derived from an EMBL/GenBank/DDBJ whole genome shotgun (WGS) entry which is preliminary data.</text>
</comment>
<dbReference type="SUPFAM" id="SSF52821">
    <property type="entry name" value="Rhodanese/Cell cycle control phosphatase"/>
    <property type="match status" value="4"/>
</dbReference>
<dbReference type="Pfam" id="PF00581">
    <property type="entry name" value="Rhodanese"/>
    <property type="match status" value="4"/>
</dbReference>
<gene>
    <name evidence="2" type="ORF">EV675_4482</name>
</gene>
<dbReference type="InterPro" id="IPR001763">
    <property type="entry name" value="Rhodanese-like_dom"/>
</dbReference>
<sequence>MNHPATTETRHEAREIGRIDPQRLASLLQDRKELALVDVRETGAFARRHILYAVSVPLWRLELLIRRKVPRKQTRIVVTDDHGLLAKEAAGLLDRLGYSDIAILEGGIAAWEDAGLEVFSGENVPSKAFGEIVEVEANTPHISARQLHDRIQAGENLVIVDGRTPEEFFNFSIPGAHNLPNAELPYRIRELAPDPTTPIVVNCAGRTRSIIGAQTLIDAGVPNPVVSLQDGTMAWLLDGHALAHGKRGILPEPSPEHLRQAQDHAQRLRERTGVSYIDGRTLEQWRNAPDRSTFLFDIRTREEYRAGHLAGWRWAPGGQLVQATDEYIGTLGARVVIADWDGVRAATVAAWLVQLGRYDVHLYLPEHPAQLETGDEPAYLLRDPGTGPSAWISLEEVARAQERGDIAVVDVDSARHYAKKHIPSAYYIVAERIEHFAPRLLSGGKTLVITSSDGILADLVARRLQTRGLAARALLGGNRAWFEAGLPAESGAENNLSGEEYAWFNAYDHADISVRNEKFKEYLDWEVGLVEQLKRKGAETPFTVLGAQTVR</sequence>
<dbReference type="RefSeq" id="WP_130359926.1">
    <property type="nucleotide sequence ID" value="NZ_SGXC01000002.1"/>
</dbReference>
<dbReference type="GO" id="GO:0016740">
    <property type="term" value="F:transferase activity"/>
    <property type="evidence" value="ECO:0007669"/>
    <property type="project" value="UniProtKB-KW"/>
</dbReference>
<dbReference type="PROSITE" id="PS50206">
    <property type="entry name" value="RHODANESE_3"/>
    <property type="match status" value="4"/>
</dbReference>
<evidence type="ECO:0000259" key="1">
    <source>
        <dbReference type="PROSITE" id="PS50206"/>
    </source>
</evidence>
<keyword evidence="3" id="KW-1185">Reference proteome</keyword>
<dbReference type="SMART" id="SM00450">
    <property type="entry name" value="RHOD"/>
    <property type="match status" value="4"/>
</dbReference>
<dbReference type="InterPro" id="IPR036873">
    <property type="entry name" value="Rhodanese-like_dom_sf"/>
</dbReference>
<feature type="domain" description="Rhodanese" evidence="1">
    <location>
        <begin position="402"/>
        <end position="490"/>
    </location>
</feature>
<dbReference type="InterPro" id="IPR050229">
    <property type="entry name" value="GlpE_sulfurtransferase"/>
</dbReference>
<reference evidence="2 3" key="1">
    <citation type="submission" date="2019-02" db="EMBL/GenBank/DDBJ databases">
        <title>Genomic Encyclopedia of Type Strains, Phase IV (KMG-IV): sequencing the most valuable type-strain genomes for metagenomic binning, comparative biology and taxonomic classification.</title>
        <authorList>
            <person name="Goeker M."/>
        </authorList>
    </citation>
    <scope>NUCLEOTIDE SEQUENCE [LARGE SCALE GENOMIC DNA]</scope>
    <source>
        <strain evidence="2 3">K24</strain>
    </source>
</reference>
<feature type="domain" description="Rhodanese" evidence="1">
    <location>
        <begin position="289"/>
        <end position="372"/>
    </location>
</feature>